<dbReference type="GO" id="GO:0006779">
    <property type="term" value="P:porphyrin-containing compound biosynthetic process"/>
    <property type="evidence" value="ECO:0007669"/>
    <property type="project" value="InterPro"/>
</dbReference>
<dbReference type="InterPro" id="IPR007197">
    <property type="entry name" value="rSAM"/>
</dbReference>
<dbReference type="SMART" id="SM00729">
    <property type="entry name" value="Elp3"/>
    <property type="match status" value="1"/>
</dbReference>
<dbReference type="SFLD" id="SFLDG01065">
    <property type="entry name" value="anaerobic_coproporphyrinogen-I"/>
    <property type="match status" value="1"/>
</dbReference>
<dbReference type="HOGENOM" id="CLU_027579_2_2_9"/>
<gene>
    <name evidence="5" type="ORF">HMPREF9488_02857</name>
</gene>
<dbReference type="GO" id="GO:0046872">
    <property type="term" value="F:metal ion binding"/>
    <property type="evidence" value="ECO:0007669"/>
    <property type="project" value="UniProtKB-UniRule"/>
</dbReference>
<keyword evidence="6" id="KW-1185">Reference proteome</keyword>
<dbReference type="GO" id="GO:0005737">
    <property type="term" value="C:cytoplasm"/>
    <property type="evidence" value="ECO:0007669"/>
    <property type="project" value="UniProtKB-SubCell"/>
</dbReference>
<dbReference type="OrthoDB" id="9808022at2"/>
<keyword evidence="3" id="KW-0479">Metal-binding</keyword>
<comment type="function">
    <text evidence="3">Probably acts as a heme chaperone, transferring heme to an unknown acceptor. Binds one molecule of heme per monomer, possibly covalently. Binds 1 [4Fe-4S] cluster. The cluster is coordinated with 3 cysteines and an exchangeable S-adenosyl-L-methionine.</text>
</comment>
<protein>
    <recommendedName>
        <fullName evidence="2 3">Heme chaperone HemW</fullName>
    </recommendedName>
</protein>
<dbReference type="Gene3D" id="3.80.30.20">
    <property type="entry name" value="tm_1862 like domain"/>
    <property type="match status" value="1"/>
</dbReference>
<dbReference type="eggNOG" id="COG0635">
    <property type="taxonomic scope" value="Bacteria"/>
</dbReference>
<dbReference type="InterPro" id="IPR058240">
    <property type="entry name" value="rSAM_sf"/>
</dbReference>
<dbReference type="InterPro" id="IPR023404">
    <property type="entry name" value="rSAM_horseshoe"/>
</dbReference>
<dbReference type="PANTHER" id="PTHR13932">
    <property type="entry name" value="COPROPORPHYRINIGEN III OXIDASE"/>
    <property type="match status" value="1"/>
</dbReference>
<dbReference type="Pfam" id="PF04055">
    <property type="entry name" value="Radical_SAM"/>
    <property type="match status" value="1"/>
</dbReference>
<dbReference type="STRING" id="100884.GCA_000269565_00520"/>
<comment type="caution">
    <text evidence="5">The sequence shown here is derived from an EMBL/GenBank/DDBJ whole genome shotgun (WGS) entry which is preliminary data.</text>
</comment>
<dbReference type="SUPFAM" id="SSF102114">
    <property type="entry name" value="Radical SAM enzymes"/>
    <property type="match status" value="1"/>
</dbReference>
<reference evidence="5 6" key="1">
    <citation type="submission" date="2010-12" db="EMBL/GenBank/DDBJ databases">
        <title>The Genome Sequence of Coprobacillus sp. strain 29_1.</title>
        <authorList>
            <consortium name="The Broad Institute Genome Sequencing Platform"/>
            <person name="Earl A."/>
            <person name="Ward D."/>
            <person name="Feldgarden M."/>
            <person name="Gevers D."/>
            <person name="Daigneault M."/>
            <person name="Sibley C.D."/>
            <person name="White A."/>
            <person name="Strauss J."/>
            <person name="Allen-Vercoe E."/>
            <person name="Young S.K."/>
            <person name="Zeng Q."/>
            <person name="Gargeya S."/>
            <person name="Fitzgerald M."/>
            <person name="Haas B."/>
            <person name="Abouelleil A."/>
            <person name="Alvarado L."/>
            <person name="Arachchi H.M."/>
            <person name="Berlin A."/>
            <person name="Brown A."/>
            <person name="Chapman S.B."/>
            <person name="Chen Z."/>
            <person name="Dunbar C."/>
            <person name="Freedman E."/>
            <person name="Gearin G."/>
            <person name="Gellesch M."/>
            <person name="Goldberg J."/>
            <person name="Griggs A."/>
            <person name="Gujja S."/>
            <person name="Heilman E."/>
            <person name="Heiman D."/>
            <person name="Howarth C."/>
            <person name="Larson L."/>
            <person name="Lui A."/>
            <person name="MacDonald P.J.P."/>
            <person name="Mehta T."/>
            <person name="Montmayeur A."/>
            <person name="Murphy C."/>
            <person name="Neiman D."/>
            <person name="Pearson M."/>
            <person name="Priest M."/>
            <person name="Roberts A."/>
            <person name="Saif S."/>
            <person name="Shea T."/>
            <person name="Shenoy N."/>
            <person name="Sisk P."/>
            <person name="Stolte C."/>
            <person name="Sykes S."/>
            <person name="White J."/>
            <person name="Yandava C."/>
            <person name="Nusbaum C."/>
            <person name="Birren B."/>
        </authorList>
    </citation>
    <scope>NUCLEOTIDE SEQUENCE [LARGE SCALE GENOMIC DNA]</scope>
    <source>
        <strain evidence="5 6">29_1</strain>
    </source>
</reference>
<dbReference type="PANTHER" id="PTHR13932:SF5">
    <property type="entry name" value="RADICAL S-ADENOSYL METHIONINE DOMAIN-CONTAINING PROTEIN 1, MITOCHONDRIAL"/>
    <property type="match status" value="1"/>
</dbReference>
<evidence type="ECO:0000256" key="2">
    <source>
        <dbReference type="ARBA" id="ARBA00017228"/>
    </source>
</evidence>
<dbReference type="GO" id="GO:0004109">
    <property type="term" value="F:coproporphyrinogen oxidase activity"/>
    <property type="evidence" value="ECO:0007669"/>
    <property type="project" value="InterPro"/>
</dbReference>
<keyword evidence="3" id="KW-0004">4Fe-4S</keyword>
<dbReference type="InterPro" id="IPR004559">
    <property type="entry name" value="HemW-like"/>
</dbReference>
<keyword evidence="3" id="KW-0963">Cytoplasm</keyword>
<evidence type="ECO:0000256" key="1">
    <source>
        <dbReference type="ARBA" id="ARBA00006100"/>
    </source>
</evidence>
<keyword evidence="3" id="KW-0949">S-adenosyl-L-methionine</keyword>
<feature type="domain" description="Radical SAM core" evidence="4">
    <location>
        <begin position="1"/>
        <end position="226"/>
    </location>
</feature>
<sequence length="360" mass="42139">MKSLYVHIPFCDHICAYCDFCKVFYKTEWVEKYLDALVYEIQHKQISGNYDTVYIGGGTPSSLNLLQLQKLFDILSPFTKCVKEFTIEVNPESMDQEKIDLFVNNSINRLSVGVQTFQDKLLGAINRVHTSLETIEVIQQAQAKGITDINVDLMYGLPNQTLKDVYKDIDIVNSLDASHVSIYSLILEEHTLLKNQNYQPLDDEEDAKWYQEINRYLETKGMIHYEVSNYYKYKPSLHNLVYWHYEDYDGIGLSAHSLIQHHRLENTKSLTQYLNHQYLSEDIILEPADELFEKIMMGLRLIEGLEINEVNQMFDIDFLIKYQEPIQKYLKLKMLEIKDGYIKTTSLGMNYLNSILIDFL</sequence>
<keyword evidence="3" id="KW-0349">Heme</keyword>
<dbReference type="EMBL" id="ADKX01000042">
    <property type="protein sequence ID" value="EFW03871.1"/>
    <property type="molecule type" value="Genomic_DNA"/>
</dbReference>
<proteinExistence type="inferred from homology"/>
<evidence type="ECO:0000256" key="3">
    <source>
        <dbReference type="RuleBase" id="RU364116"/>
    </source>
</evidence>
<dbReference type="Pfam" id="PF06969">
    <property type="entry name" value="HemN_C"/>
    <property type="match status" value="1"/>
</dbReference>
<name>E7GDL4_9FIRM</name>
<dbReference type="NCBIfam" id="TIGR00539">
    <property type="entry name" value="hemN_rel"/>
    <property type="match status" value="1"/>
</dbReference>
<evidence type="ECO:0000313" key="5">
    <source>
        <dbReference type="EMBL" id="EFW03871.1"/>
    </source>
</evidence>
<keyword evidence="3" id="KW-0143">Chaperone</keyword>
<evidence type="ECO:0000313" key="6">
    <source>
        <dbReference type="Proteomes" id="UP000003157"/>
    </source>
</evidence>
<dbReference type="RefSeq" id="WP_008789944.1">
    <property type="nucleotide sequence ID" value="NZ_AKCB01000001.1"/>
</dbReference>
<dbReference type="InterPro" id="IPR006638">
    <property type="entry name" value="Elp3/MiaA/NifB-like_rSAM"/>
</dbReference>
<dbReference type="InterPro" id="IPR034505">
    <property type="entry name" value="Coproporphyrinogen-III_oxidase"/>
</dbReference>
<dbReference type="Proteomes" id="UP000003157">
    <property type="component" value="Unassembled WGS sequence"/>
</dbReference>
<accession>E7GDL4</accession>
<keyword evidence="3" id="KW-0411">Iron-sulfur</keyword>
<organism evidence="5 6">
    <name type="scientific">Coprobacillus cateniformis</name>
    <dbReference type="NCBI Taxonomy" id="100884"/>
    <lineage>
        <taxon>Bacteria</taxon>
        <taxon>Bacillati</taxon>
        <taxon>Bacillota</taxon>
        <taxon>Erysipelotrichia</taxon>
        <taxon>Erysipelotrichales</taxon>
        <taxon>Coprobacillaceae</taxon>
        <taxon>Coprobacillus</taxon>
    </lineage>
</organism>
<evidence type="ECO:0000259" key="4">
    <source>
        <dbReference type="PROSITE" id="PS51918"/>
    </source>
</evidence>
<comment type="similarity">
    <text evidence="1">Belongs to the anaerobic coproporphyrinogen-III oxidase family. HemW subfamily.</text>
</comment>
<dbReference type="SFLD" id="SFLDS00029">
    <property type="entry name" value="Radical_SAM"/>
    <property type="match status" value="1"/>
</dbReference>
<dbReference type="PROSITE" id="PS51918">
    <property type="entry name" value="RADICAL_SAM"/>
    <property type="match status" value="1"/>
</dbReference>
<dbReference type="GeneID" id="78228427"/>
<comment type="subcellular location">
    <subcellularLocation>
        <location evidence="3">Cytoplasm</location>
    </subcellularLocation>
</comment>
<dbReference type="InterPro" id="IPR010723">
    <property type="entry name" value="HemN_C"/>
</dbReference>
<dbReference type="SFLD" id="SFLDF00562">
    <property type="entry name" value="HemN-like__clustered_with_heat"/>
    <property type="match status" value="1"/>
</dbReference>
<keyword evidence="3" id="KW-0408">Iron</keyword>
<dbReference type="AlphaFoldDB" id="E7GDL4"/>
<dbReference type="GO" id="GO:0051539">
    <property type="term" value="F:4 iron, 4 sulfur cluster binding"/>
    <property type="evidence" value="ECO:0007669"/>
    <property type="project" value="UniProtKB-UniRule"/>
</dbReference>
<dbReference type="SFLD" id="SFLDG01082">
    <property type="entry name" value="B12-binding_domain_containing"/>
    <property type="match status" value="1"/>
</dbReference>